<dbReference type="InterPro" id="IPR039935">
    <property type="entry name" value="YML079W-like"/>
</dbReference>
<dbReference type="AlphaFoldDB" id="A0A643FV89"/>
<dbReference type="InterPro" id="IPR011051">
    <property type="entry name" value="RmlC_Cupin_sf"/>
</dbReference>
<dbReference type="CDD" id="cd06121">
    <property type="entry name" value="cupin_YML079wp"/>
    <property type="match status" value="1"/>
</dbReference>
<dbReference type="PANTHER" id="PTHR33387">
    <property type="entry name" value="RMLC-LIKE JELLY ROLL FOLD PROTEIN"/>
    <property type="match status" value="1"/>
</dbReference>
<gene>
    <name evidence="2" type="ORF">F7R26_021725</name>
</gene>
<evidence type="ECO:0000259" key="1">
    <source>
        <dbReference type="Pfam" id="PF06172"/>
    </source>
</evidence>
<dbReference type="InterPro" id="IPR009327">
    <property type="entry name" value="Cupin_DUF985"/>
</dbReference>
<dbReference type="SUPFAM" id="SSF51182">
    <property type="entry name" value="RmlC-like cupins"/>
    <property type="match status" value="1"/>
</dbReference>
<evidence type="ECO:0000313" key="3">
    <source>
        <dbReference type="Proteomes" id="UP000397656"/>
    </source>
</evidence>
<dbReference type="GeneID" id="98403552"/>
<proteinExistence type="predicted"/>
<sequence length="185" mass="20347">MPAQPDSPHQDQDKDQLIQRFGLQPHPEGGYYRETHRDAVRVSRVSHVSREGAGNPATHAASTAIYYLLCDSAYSAWHRIRSDEVWHFYAGCPLNVHVLEQDGSLTTHRLGNALADDNAVFQAVVRAGCWFAAERSDPDGFSLVGCTVAPGFEFSEFELADADSLLASHPRHAALIARLAPAPKR</sequence>
<dbReference type="PANTHER" id="PTHR33387:SF3">
    <property type="entry name" value="DUF985 DOMAIN-CONTAINING PROTEIN"/>
    <property type="match status" value="1"/>
</dbReference>
<reference evidence="2 3" key="1">
    <citation type="submission" date="2020-10" db="EMBL/GenBank/DDBJ databases">
        <title>Complete genome sequence of Cupriavidus basilensis CCUG 49340T.</title>
        <authorList>
            <person name="Salva-Serra F."/>
            <person name="Donoso R.A."/>
            <person name="Cho K.H."/>
            <person name="Yoo J.A."/>
            <person name="Lee K."/>
            <person name="Yoon S.-H."/>
            <person name="Perez-Pantoja D."/>
            <person name="Moore E.R.B."/>
        </authorList>
    </citation>
    <scope>NUCLEOTIDE SEQUENCE [LARGE SCALE GENOMIC DNA]</scope>
    <source>
        <strain evidence="3">CCUG 49340</strain>
    </source>
</reference>
<organism evidence="2 3">
    <name type="scientific">Cupriavidus basilensis</name>
    <dbReference type="NCBI Taxonomy" id="68895"/>
    <lineage>
        <taxon>Bacteria</taxon>
        <taxon>Pseudomonadati</taxon>
        <taxon>Pseudomonadota</taxon>
        <taxon>Betaproteobacteria</taxon>
        <taxon>Burkholderiales</taxon>
        <taxon>Burkholderiaceae</taxon>
        <taxon>Cupriavidus</taxon>
    </lineage>
</organism>
<dbReference type="RefSeq" id="WP_150986527.1">
    <property type="nucleotide sequence ID" value="NZ_CP062804.1"/>
</dbReference>
<protein>
    <submittedName>
        <fullName evidence="2">Cupin domain-containing protein</fullName>
    </submittedName>
</protein>
<dbReference type="Gene3D" id="2.60.120.10">
    <property type="entry name" value="Jelly Rolls"/>
    <property type="match status" value="1"/>
</dbReference>
<dbReference type="InterPro" id="IPR014710">
    <property type="entry name" value="RmlC-like_jellyroll"/>
</dbReference>
<dbReference type="EMBL" id="CP062804">
    <property type="protein sequence ID" value="QOT80108.1"/>
    <property type="molecule type" value="Genomic_DNA"/>
</dbReference>
<evidence type="ECO:0000313" key="2">
    <source>
        <dbReference type="EMBL" id="QOT80108.1"/>
    </source>
</evidence>
<feature type="domain" description="DUF985" evidence="1">
    <location>
        <begin position="16"/>
        <end position="160"/>
    </location>
</feature>
<name>A0A643FV89_9BURK</name>
<dbReference type="Pfam" id="PF06172">
    <property type="entry name" value="Cupin_5"/>
    <property type="match status" value="1"/>
</dbReference>
<dbReference type="Proteomes" id="UP000397656">
    <property type="component" value="Chromosome 2"/>
</dbReference>
<accession>A0A643FV89</accession>